<evidence type="ECO:0000313" key="2">
    <source>
        <dbReference type="Proteomes" id="UP001060215"/>
    </source>
</evidence>
<dbReference type="Proteomes" id="UP001060215">
    <property type="component" value="Chromosome 6"/>
</dbReference>
<sequence length="120" mass="12839">MLCLLATLLITKGSPEQCGSQAGGALCQRQCSTTPPPPHPLAIPSPPGGGDITNLITSSMFDIMLPHRNFTGCCIEDFYTYDAFITAAKSFPTFATTSDIDTCKRELVAFFGQTSHQTTC</sequence>
<organism evidence="1 2">
    <name type="scientific">Camellia lanceoleosa</name>
    <dbReference type="NCBI Taxonomy" id="1840588"/>
    <lineage>
        <taxon>Eukaryota</taxon>
        <taxon>Viridiplantae</taxon>
        <taxon>Streptophyta</taxon>
        <taxon>Embryophyta</taxon>
        <taxon>Tracheophyta</taxon>
        <taxon>Spermatophyta</taxon>
        <taxon>Magnoliopsida</taxon>
        <taxon>eudicotyledons</taxon>
        <taxon>Gunneridae</taxon>
        <taxon>Pentapetalae</taxon>
        <taxon>asterids</taxon>
        <taxon>Ericales</taxon>
        <taxon>Theaceae</taxon>
        <taxon>Camellia</taxon>
    </lineage>
</organism>
<reference evidence="1 2" key="1">
    <citation type="journal article" date="2022" name="Plant J.">
        <title>Chromosome-level genome of Camellia lanceoleosa provides a valuable resource for understanding genome evolution and self-incompatibility.</title>
        <authorList>
            <person name="Gong W."/>
            <person name="Xiao S."/>
            <person name="Wang L."/>
            <person name="Liao Z."/>
            <person name="Chang Y."/>
            <person name="Mo W."/>
            <person name="Hu G."/>
            <person name="Li W."/>
            <person name="Zhao G."/>
            <person name="Zhu H."/>
            <person name="Hu X."/>
            <person name="Ji K."/>
            <person name="Xiang X."/>
            <person name="Song Q."/>
            <person name="Yuan D."/>
            <person name="Jin S."/>
            <person name="Zhang L."/>
        </authorList>
    </citation>
    <scope>NUCLEOTIDE SEQUENCE [LARGE SCALE GENOMIC DNA]</scope>
    <source>
        <strain evidence="1">SQ_2022a</strain>
    </source>
</reference>
<dbReference type="EMBL" id="CM045763">
    <property type="protein sequence ID" value="KAI8023881.1"/>
    <property type="molecule type" value="Genomic_DNA"/>
</dbReference>
<keyword evidence="2" id="KW-1185">Reference proteome</keyword>
<proteinExistence type="predicted"/>
<accession>A0ACC0IE63</accession>
<evidence type="ECO:0000313" key="1">
    <source>
        <dbReference type="EMBL" id="KAI8023881.1"/>
    </source>
</evidence>
<gene>
    <name evidence="1" type="ORF">LOK49_LG03G03883</name>
</gene>
<comment type="caution">
    <text evidence="1">The sequence shown here is derived from an EMBL/GenBank/DDBJ whole genome shotgun (WGS) entry which is preliminary data.</text>
</comment>
<protein>
    <submittedName>
        <fullName evidence="1">Uncharacterized protein</fullName>
    </submittedName>
</protein>
<name>A0ACC0IE63_9ERIC</name>